<name>A0A173GBT7_9CAUD</name>
<dbReference type="EMBL" id="KX011169">
    <property type="protein sequence ID" value="ANH50675.1"/>
    <property type="molecule type" value="Genomic_DNA"/>
</dbReference>
<keyword evidence="1" id="KW-0472">Membrane</keyword>
<evidence type="ECO:0000313" key="3">
    <source>
        <dbReference type="Proteomes" id="UP000203219"/>
    </source>
</evidence>
<organism evidence="2 3">
    <name type="scientific">Bacillus phage SalinJah</name>
    <dbReference type="NCBI Taxonomy" id="1837830"/>
    <lineage>
        <taxon>Viruses</taxon>
        <taxon>Duplodnaviria</taxon>
        <taxon>Heunggongvirae</taxon>
        <taxon>Uroviricota</taxon>
        <taxon>Caudoviricetes</taxon>
        <taxon>Herelleviridae</taxon>
        <taxon>Bastillevirinae</taxon>
        <taxon>Wphvirus</taxon>
        <taxon>Wphvirus BPS13</taxon>
    </lineage>
</organism>
<feature type="transmembrane region" description="Helical" evidence="1">
    <location>
        <begin position="12"/>
        <end position="31"/>
    </location>
</feature>
<evidence type="ECO:0000313" key="2">
    <source>
        <dbReference type="EMBL" id="ANH50675.1"/>
    </source>
</evidence>
<protein>
    <submittedName>
        <fullName evidence="2">Uncharacterized protein</fullName>
    </submittedName>
</protein>
<keyword evidence="1" id="KW-0812">Transmembrane</keyword>
<accession>A0A173GBT7</accession>
<dbReference type="Proteomes" id="UP000203219">
    <property type="component" value="Segment"/>
</dbReference>
<sequence>MSQLTTPDAIMIFFLTWAQTFAYLTAIFVLCKGIYVTIQKLCGKLSIISRAGWCVLVVVAPALLCATAILTWDFLAMPADDIIAMYTKLLTP</sequence>
<keyword evidence="1" id="KW-1133">Transmembrane helix</keyword>
<dbReference type="KEGG" id="vg:29059926"/>
<dbReference type="GeneID" id="29059926"/>
<proteinExistence type="predicted"/>
<feature type="transmembrane region" description="Helical" evidence="1">
    <location>
        <begin position="51"/>
        <end position="72"/>
    </location>
</feature>
<evidence type="ECO:0000256" key="1">
    <source>
        <dbReference type="SAM" id="Phobius"/>
    </source>
</evidence>
<dbReference type="RefSeq" id="YP_009281983.1">
    <property type="nucleotide sequence ID" value="NC_031034.1"/>
</dbReference>
<reference evidence="3" key="1">
    <citation type="submission" date="2016-04" db="EMBL/GenBank/DDBJ databases">
        <authorList>
            <person name="Adebesin M.O."/>
            <person name="Ahama K."/>
            <person name="Alekasir E.M."/>
            <person name="Ali S."/>
            <person name="Aligholizadeh E."/>
            <person name="Allison J.M."/>
            <person name="Alzaher A."/>
            <person name="Andaya C.D."/>
            <person name="Asfaw S."/>
            <person name="Bansal N."/>
            <person name="Beauchard M.A."/>
            <person name="Betancourt K.A."/>
            <person name="Bhatia B."/>
            <person name="Boretti N.A."/>
            <person name="Brondi J.N."/>
            <person name="Byrd C.E."/>
            <person name="Cao A."/>
            <person name="Cardosa E.A."/>
            <person name="Carter A."/>
            <person name="Chen S."/>
            <person name="Chen Y."/>
            <person name="Clara V.K."/>
            <person name="Cobuzzi M."/>
            <person name="Conn O.L."/>
            <person name="Crosby I.A."/>
            <person name="Daly S.B."/>
            <person name="Depaz I.X."/>
            <person name="Dhaurali S."/>
            <person name="Dowdy K.M."/>
            <person name="Edokobi N.B."/>
            <person name="Ekanayake A.B."/>
            <person name="Ekekwe S.O."/>
            <person name="Emond M.A."/>
            <person name="Endres L."/>
            <person name="Eng S."/>
            <person name="Felkoski S.A."/>
            <person name="Gant C.D."/>
            <person name="Gaskin B."/>
            <person name="Gondal S."/>
            <person name="Gutmann J."/>
            <person name="Ha T.-A."/>
            <person name="Habteyes H."/>
            <person name="Hariri O."/>
            <person name="Healey R.M."/>
            <person name="Heins J.L."/>
            <person name="Henderson A.L."/>
            <person name="Hernandez F.M."/>
            <person name="Hoang P.T."/>
            <person name="Hope K.T."/>
            <person name="Husna A."/>
            <person name="Hussain A."/>
            <person name="Imani O."/>
            <person name="Jackson N.L."/>
            <person name="Jacob V.M."/>
            <person name="Kang C."/>
            <person name="Kantov R.M."/>
            <person name="Kavuru S."/>
            <person name="Kerr M.S."/>
            <person name="Khan O.A."/>
            <person name="Khan T.M."/>
            <person name="King T."/>
            <person name="Kulkarni R."/>
            <person name="Li A."/>
            <person name="Maczka C."/>
            <person name="Maisonet E."/>
            <person name="Majethia P.M."/>
            <person name="Malik D.A."/>
            <person name="Mariam A."/>
            <person name="Marquess E.B."/>
            <person name="Mattison J."/>
            <person name="Mcdonald N."/>
            <person name="Mehr S."/>
            <person name="Mengers S.R."/>
            <person name="Michaels D.P."/>
            <person name="Mondal S."/>
            <person name="Monney D.B."/>
            <person name="Nakhleh S.I."/>
            <person name="Ndubuizu N.C."/>
            <person name="Nguyen A.H."/>
            <person name="Nguyen K.M."/>
            <person name="Nguyen M.T."/>
            <person name="Nicholas M.L."/>
            <person name="Nimalan J.P."/>
            <person name="O'Connell R.A."/>
            <person name="Odoi E."/>
            <person name="Ojo L."/>
            <person name="Okoye A.E."/>
            <person name="Olateru-Olagbegi O."/>
            <person name="Osei K.V."/>
            <person name="Osei-Tutu A."/>
            <person name="Palilla A.M."/>
            <person name="Pancholi S."/>
            <person name="Park J.H."/>
            <person name="Patel K."/>
            <person name="Patel P."/>
            <person name="Pennington E."/>
            <person name="Peterson R.E."/>
            <person name="Pon J."/>
            <person name="Pourkarim H."/>
            <person name="Reed M.L."/>
            <person name="Rottman V."/>
            <person name="Salazar J."/>
            <person name="Samet S."/>
            <person name="Sendze O."/>
            <person name="Stelmack M.A."/>
            <person name="Stinnett R."/>
            <person name="Tchouaga A.L."/>
            <person name="Thompson E.M."/>
            <person name="Tran N.G."/>
            <person name="Truong T."/>
            <person name="Udo J.A."/>
            <person name="Verona L.T."/>
            <person name="Vu T.-Q."/>
            <person name="Wade J."/>
            <person name="Wang N.Q."/>
            <person name="Waters Z.M."/>
            <person name="Wellman R.J."/>
            <person name="Woldegabreal S."/>
            <person name="Yee A.C."/>
            <person name="Yirefu M."/>
            <person name="Zahangir S."/>
            <person name="Zhai Y."/>
            <person name="Devine C.L."/>
            <person name="Liao K."/>
            <person name="Prasad P.K."/>
            <person name="Ruthenberg K.J."/>
            <person name="Shonk J.A."/>
            <person name="Way M."/>
            <person name="Yousufi H.K."/>
            <person name="Cao L."/>
            <person name="Fox J."/>
            <person name="Hobbs E."/>
            <person name="Kilic S."/>
            <person name="Nunn R."/>
            <person name="Patel R."/>
            <person name="Rubenstein M."/>
            <person name="Cresawn S.G."/>
            <person name="Russell D.A."/>
            <person name="Pope W.H."/>
            <person name="Jacobs-Sera D."/>
            <person name="Hendrix R.W."/>
            <person name="Hatfull G.F."/>
            <person name="Erill I."/>
            <person name="Caruso S.M."/>
        </authorList>
    </citation>
    <scope>NUCLEOTIDE SEQUENCE [LARGE SCALE GENOMIC DNA]</scope>
</reference>
<gene>
    <name evidence="2" type="ORF">SALINJAH_29</name>
</gene>